<dbReference type="EMBL" id="CP042161">
    <property type="protein sequence ID" value="QDS33607.1"/>
    <property type="molecule type" value="Genomic_DNA"/>
</dbReference>
<accession>A0A517I3X8</accession>
<dbReference type="Proteomes" id="UP000317713">
    <property type="component" value="Chromosome"/>
</dbReference>
<evidence type="ECO:0000313" key="1">
    <source>
        <dbReference type="EMBL" id="QDS33607.1"/>
    </source>
</evidence>
<proteinExistence type="predicted"/>
<reference evidence="1 2" key="1">
    <citation type="submission" date="2019-07" db="EMBL/GenBank/DDBJ databases">
        <title>Characterization of Brevibacillus brevis HK544, as a potential biocontrol agent.</title>
        <authorList>
            <person name="Kim H."/>
        </authorList>
    </citation>
    <scope>NUCLEOTIDE SEQUENCE [LARGE SCALE GENOMIC DNA]</scope>
    <source>
        <strain evidence="1 2">HK544</strain>
    </source>
</reference>
<evidence type="ECO:0000313" key="2">
    <source>
        <dbReference type="Proteomes" id="UP000317713"/>
    </source>
</evidence>
<name>A0A517I3X8_BREBE</name>
<dbReference type="RefSeq" id="WP_144614480.1">
    <property type="nucleotide sequence ID" value="NZ_CP042161.1"/>
</dbReference>
<sequence>MKIHLGVLKVLLPTESYSATVATTILEHEEYDNIKKMFIERQIWDEEHQEFEAKLKEICLSNKK</sequence>
<dbReference type="AlphaFoldDB" id="A0A517I3X8"/>
<gene>
    <name evidence="1" type="ORF">FPS98_06150</name>
</gene>
<organism evidence="1 2">
    <name type="scientific">Brevibacillus brevis</name>
    <name type="common">Bacillus brevis</name>
    <dbReference type="NCBI Taxonomy" id="1393"/>
    <lineage>
        <taxon>Bacteria</taxon>
        <taxon>Bacillati</taxon>
        <taxon>Bacillota</taxon>
        <taxon>Bacilli</taxon>
        <taxon>Bacillales</taxon>
        <taxon>Paenibacillaceae</taxon>
        <taxon>Brevibacillus</taxon>
    </lineage>
</organism>
<protein>
    <submittedName>
        <fullName evidence="1">Uncharacterized protein</fullName>
    </submittedName>
</protein>